<sequence>MKEHKSTLIESNGHLVDGANEFIVENGSDLKCKTKLHFYLNGTSVEINNPDPDTTLLQYVRSVGLTGTKLGCAEGGCGACTVMISSYDKSSDKITHCSVNACLAPLCSVDGKHVITIEGIGNVENPHPVQERIALLHGSQCGFCTPGIAMSLYSLLRNNPNPSEKEIEECFDGNLCRCTGYRPILDAAKSFANPSKDYETSENLGCGRADCCKLKNVENDVALDLKFPQIKFKKYDVTQELIFPPSLMKYILEPLYFSGRKSKWFRPVNLNQLLYLKSKYPYAKLVSGNTEVGIETKFKKLRYNVQIFVGDIPELKTCEFKDDGLLIGANVSLSKFQEILQDALGHYELHQTQIFKSLLENLRWFAGNQIRNVATPAGNIVTGSPISDLNPIFLSSKTLFSLSSLEPSSMVATNRVISSESFWTGYRQNCCEETEILEKIFIPCSKQGQYNRAYKQAKRRDDDIAIVNAGLSVLLDDNNQVKEAAFAFGGMSWVTVRAPESEHYVLGKKWGDQNVLKGLLEKLCEEFRMKFSTPGGMATYRKSLVVGFMYKFWYDVSKSANIIVDDCDENFVGIIERNISKSVQIVGQAEKDKTIVGKQIPHASAMKQVTGEAMYTDDIPKIQGELYGALVLSQKAHAKILGIDATEALAQPGVKGFFSAKDVPGSNIWGPVSHDEEVFASEEVNCVGK</sequence>
<organism evidence="1 2">
    <name type="scientific">Dentiscutata heterogama</name>
    <dbReference type="NCBI Taxonomy" id="1316150"/>
    <lineage>
        <taxon>Eukaryota</taxon>
        <taxon>Fungi</taxon>
        <taxon>Fungi incertae sedis</taxon>
        <taxon>Mucoromycota</taxon>
        <taxon>Glomeromycotina</taxon>
        <taxon>Glomeromycetes</taxon>
        <taxon>Diversisporales</taxon>
        <taxon>Gigasporaceae</taxon>
        <taxon>Dentiscutata</taxon>
    </lineage>
</organism>
<comment type="caution">
    <text evidence="1">The sequence shown here is derived from an EMBL/GenBank/DDBJ whole genome shotgun (WGS) entry which is preliminary data.</text>
</comment>
<dbReference type="EMBL" id="CAJVPU010000599">
    <property type="protein sequence ID" value="CAG8456041.1"/>
    <property type="molecule type" value="Genomic_DNA"/>
</dbReference>
<accession>A0ACA9K6M6</accession>
<evidence type="ECO:0000313" key="2">
    <source>
        <dbReference type="Proteomes" id="UP000789702"/>
    </source>
</evidence>
<proteinExistence type="predicted"/>
<protein>
    <submittedName>
        <fullName evidence="1">15773_t:CDS:1</fullName>
    </submittedName>
</protein>
<evidence type="ECO:0000313" key="1">
    <source>
        <dbReference type="EMBL" id="CAG8456041.1"/>
    </source>
</evidence>
<name>A0ACA9K6M6_9GLOM</name>
<reference evidence="1" key="1">
    <citation type="submission" date="2021-06" db="EMBL/GenBank/DDBJ databases">
        <authorList>
            <person name="Kallberg Y."/>
            <person name="Tangrot J."/>
            <person name="Rosling A."/>
        </authorList>
    </citation>
    <scope>NUCLEOTIDE SEQUENCE</scope>
    <source>
        <strain evidence="1">IL203A</strain>
    </source>
</reference>
<keyword evidence="2" id="KW-1185">Reference proteome</keyword>
<dbReference type="Proteomes" id="UP000789702">
    <property type="component" value="Unassembled WGS sequence"/>
</dbReference>
<gene>
    <name evidence="1" type="ORF">DHETER_LOCUS1069</name>
</gene>